<evidence type="ECO:0000313" key="1">
    <source>
        <dbReference type="EMBL" id="JAD54468.1"/>
    </source>
</evidence>
<protein>
    <submittedName>
        <fullName evidence="1">Uncharacterized protein</fullName>
    </submittedName>
</protein>
<sequence length="23" mass="2596">MPERKARQGDQICILCPSLSRHG</sequence>
<reference evidence="1" key="1">
    <citation type="submission" date="2014-09" db="EMBL/GenBank/DDBJ databases">
        <authorList>
            <person name="Magalhaes I.L.F."/>
            <person name="Oliveira U."/>
            <person name="Santos F.R."/>
            <person name="Vidigal T.H.D.A."/>
            <person name="Brescovit A.D."/>
            <person name="Santos A.J."/>
        </authorList>
    </citation>
    <scope>NUCLEOTIDE SEQUENCE</scope>
    <source>
        <tissue evidence="1">Shoot tissue taken approximately 20 cm above the soil surface</tissue>
    </source>
</reference>
<dbReference type="AlphaFoldDB" id="A0A0A9AX57"/>
<proteinExistence type="predicted"/>
<accession>A0A0A9AX57</accession>
<name>A0A0A9AX57_ARUDO</name>
<reference evidence="1" key="2">
    <citation type="journal article" date="2015" name="Data Brief">
        <title>Shoot transcriptome of the giant reed, Arundo donax.</title>
        <authorList>
            <person name="Barrero R.A."/>
            <person name="Guerrero F.D."/>
            <person name="Moolhuijzen P."/>
            <person name="Goolsby J.A."/>
            <person name="Tidwell J."/>
            <person name="Bellgard S.E."/>
            <person name="Bellgard M.I."/>
        </authorList>
    </citation>
    <scope>NUCLEOTIDE SEQUENCE</scope>
    <source>
        <tissue evidence="1">Shoot tissue taken approximately 20 cm above the soil surface</tissue>
    </source>
</reference>
<dbReference type="EMBL" id="GBRH01243427">
    <property type="protein sequence ID" value="JAD54468.1"/>
    <property type="molecule type" value="Transcribed_RNA"/>
</dbReference>
<organism evidence="1">
    <name type="scientific">Arundo donax</name>
    <name type="common">Giant reed</name>
    <name type="synonym">Donax arundinaceus</name>
    <dbReference type="NCBI Taxonomy" id="35708"/>
    <lineage>
        <taxon>Eukaryota</taxon>
        <taxon>Viridiplantae</taxon>
        <taxon>Streptophyta</taxon>
        <taxon>Embryophyta</taxon>
        <taxon>Tracheophyta</taxon>
        <taxon>Spermatophyta</taxon>
        <taxon>Magnoliopsida</taxon>
        <taxon>Liliopsida</taxon>
        <taxon>Poales</taxon>
        <taxon>Poaceae</taxon>
        <taxon>PACMAD clade</taxon>
        <taxon>Arundinoideae</taxon>
        <taxon>Arundineae</taxon>
        <taxon>Arundo</taxon>
    </lineage>
</organism>